<name>A0A182KGL8_9DIPT</name>
<evidence type="ECO:0000256" key="1">
    <source>
        <dbReference type="SAM" id="MobiDB-lite"/>
    </source>
</evidence>
<reference evidence="3" key="1">
    <citation type="submission" date="2013-03" db="EMBL/GenBank/DDBJ databases">
        <title>The Genome Sequence of Anopheles christyi ACHKN1017.</title>
        <authorList>
            <consortium name="The Broad Institute Genomics Platform"/>
            <person name="Neafsey D.E."/>
            <person name="Besansky N."/>
            <person name="Walker B."/>
            <person name="Young S.K."/>
            <person name="Zeng Q."/>
            <person name="Gargeya S."/>
            <person name="Fitzgerald M."/>
            <person name="Haas B."/>
            <person name="Abouelleil A."/>
            <person name="Allen A.W."/>
            <person name="Alvarado L."/>
            <person name="Arachchi H.M."/>
            <person name="Berlin A.M."/>
            <person name="Chapman S.B."/>
            <person name="Gainer-Dewar J."/>
            <person name="Goldberg J."/>
            <person name="Griggs A."/>
            <person name="Gujja S."/>
            <person name="Hansen M."/>
            <person name="Howarth C."/>
            <person name="Imamovic A."/>
            <person name="Ireland A."/>
            <person name="Larimer J."/>
            <person name="McCowan C."/>
            <person name="Murphy C."/>
            <person name="Pearson M."/>
            <person name="Poon T.W."/>
            <person name="Priest M."/>
            <person name="Roberts A."/>
            <person name="Saif S."/>
            <person name="Shea T."/>
            <person name="Sisk P."/>
            <person name="Sykes S."/>
            <person name="Wortman J."/>
            <person name="Nusbaum C."/>
            <person name="Birren B."/>
        </authorList>
    </citation>
    <scope>NUCLEOTIDE SEQUENCE [LARGE SCALE GENOMIC DNA]</scope>
    <source>
        <strain evidence="3">ACHKN1017</strain>
    </source>
</reference>
<feature type="compositionally biased region" description="Basic residues" evidence="1">
    <location>
        <begin position="71"/>
        <end position="100"/>
    </location>
</feature>
<proteinExistence type="predicted"/>
<dbReference type="VEuPathDB" id="VectorBase:ACHR009906"/>
<reference evidence="2" key="2">
    <citation type="submission" date="2020-05" db="UniProtKB">
        <authorList>
            <consortium name="EnsemblMetazoa"/>
        </authorList>
    </citation>
    <scope>IDENTIFICATION</scope>
    <source>
        <strain evidence="2">ACHKN1017</strain>
    </source>
</reference>
<feature type="region of interest" description="Disordered" evidence="1">
    <location>
        <begin position="64"/>
        <end position="139"/>
    </location>
</feature>
<keyword evidence="3" id="KW-1185">Reference proteome</keyword>
<dbReference type="EnsemblMetazoa" id="ACHR009906-RA">
    <property type="protein sequence ID" value="ACHR009906-PA"/>
    <property type="gene ID" value="ACHR009906"/>
</dbReference>
<accession>A0A182KGL8</accession>
<dbReference type="AlphaFoldDB" id="A0A182KGL8"/>
<protein>
    <submittedName>
        <fullName evidence="2">Uncharacterized protein</fullName>
    </submittedName>
</protein>
<sequence>MIRCPYIHEMHERLLGPTPRRPLPIAFPPLAKPEVMDRESDCLLDSRPESRQIVGTVVKLNPDGFGAHTTSTHHAHQSPPPHHHHLHHGQQHQQQLHHRTPLVPCNGTDDDEERTDRQRALRNGAGTITSNISDSDDDGIHLRTHLRKIIEGRKPKNAK</sequence>
<dbReference type="Proteomes" id="UP000075881">
    <property type="component" value="Unassembled WGS sequence"/>
</dbReference>
<organism evidence="2 3">
    <name type="scientific">Anopheles christyi</name>
    <dbReference type="NCBI Taxonomy" id="43041"/>
    <lineage>
        <taxon>Eukaryota</taxon>
        <taxon>Metazoa</taxon>
        <taxon>Ecdysozoa</taxon>
        <taxon>Arthropoda</taxon>
        <taxon>Hexapoda</taxon>
        <taxon>Insecta</taxon>
        <taxon>Pterygota</taxon>
        <taxon>Neoptera</taxon>
        <taxon>Endopterygota</taxon>
        <taxon>Diptera</taxon>
        <taxon>Nematocera</taxon>
        <taxon>Culicoidea</taxon>
        <taxon>Culicidae</taxon>
        <taxon>Anophelinae</taxon>
        <taxon>Anopheles</taxon>
    </lineage>
</organism>
<evidence type="ECO:0000313" key="3">
    <source>
        <dbReference type="Proteomes" id="UP000075881"/>
    </source>
</evidence>
<evidence type="ECO:0000313" key="2">
    <source>
        <dbReference type="EnsemblMetazoa" id="ACHR009906-PA"/>
    </source>
</evidence>